<evidence type="ECO:0000313" key="2">
    <source>
        <dbReference type="Proteomes" id="UP000195447"/>
    </source>
</evidence>
<keyword evidence="2" id="KW-1185">Reference proteome</keyword>
<dbReference type="NCBIfam" id="TIGR00099">
    <property type="entry name" value="Cof-subfamily"/>
    <property type="match status" value="1"/>
</dbReference>
<dbReference type="PANTHER" id="PTHR10000:SF25">
    <property type="entry name" value="PHOSPHATASE YKRA-RELATED"/>
    <property type="match status" value="1"/>
</dbReference>
<organism evidence="1 2">
    <name type="scientific">Faecalitalea cylindroides</name>
    <dbReference type="NCBI Taxonomy" id="39483"/>
    <lineage>
        <taxon>Bacteria</taxon>
        <taxon>Bacillati</taxon>
        <taxon>Bacillota</taxon>
        <taxon>Erysipelotrichia</taxon>
        <taxon>Erysipelotrichales</taxon>
        <taxon>Erysipelotrichaceae</taxon>
        <taxon>Faecalitalea</taxon>
    </lineage>
</organism>
<dbReference type="InterPro" id="IPR023214">
    <property type="entry name" value="HAD_sf"/>
</dbReference>
<proteinExistence type="predicted"/>
<sequence>MKIVFLDADGTLFHHSGYIPRSALDACNHAQKNGHKICLCTGRQKVEIFGDLTKIDYDGIIAGSGASIFVHGKQIVEKTFDEFEFNTVYNFLNDHQIPALYESSVGIFATQKTKDCLKELLEIQCGHLDDEQRKMHGLYTLYHQVHVVNDLHEHPINKISFLESKTPYQKVYEDLSPVLDVIPATFAPLGKESGEISSKRITKATGMEVLIDYYKMNDKDTIAIGDGHNDLCMFEKAAISVAMGNASIQVKEKADLITTSITDNGIYNAFKDLALI</sequence>
<dbReference type="AlphaFoldDB" id="A0A1Y4M047"/>
<dbReference type="InterPro" id="IPR006379">
    <property type="entry name" value="HAD-SF_hydro_IIB"/>
</dbReference>
<dbReference type="SFLD" id="SFLDG01140">
    <property type="entry name" value="C2.B:_Phosphomannomutase_and_P"/>
    <property type="match status" value="1"/>
</dbReference>
<dbReference type="GO" id="GO:0016791">
    <property type="term" value="F:phosphatase activity"/>
    <property type="evidence" value="ECO:0007669"/>
    <property type="project" value="UniProtKB-ARBA"/>
</dbReference>
<dbReference type="Proteomes" id="UP000195447">
    <property type="component" value="Unassembled WGS sequence"/>
</dbReference>
<dbReference type="InterPro" id="IPR000150">
    <property type="entry name" value="Cof"/>
</dbReference>
<evidence type="ECO:0008006" key="3">
    <source>
        <dbReference type="Google" id="ProtNLM"/>
    </source>
</evidence>
<name>A0A1Y4M047_9FIRM</name>
<dbReference type="PROSITE" id="PS01229">
    <property type="entry name" value="COF_2"/>
    <property type="match status" value="1"/>
</dbReference>
<dbReference type="NCBIfam" id="TIGR01484">
    <property type="entry name" value="HAD-SF-IIB"/>
    <property type="match status" value="1"/>
</dbReference>
<dbReference type="Gene3D" id="3.30.1240.10">
    <property type="match status" value="1"/>
</dbReference>
<evidence type="ECO:0000313" key="1">
    <source>
        <dbReference type="EMBL" id="OUP60042.1"/>
    </source>
</evidence>
<dbReference type="RefSeq" id="WP_087158710.1">
    <property type="nucleotide sequence ID" value="NZ_NFKM01000011.1"/>
</dbReference>
<protein>
    <recommendedName>
        <fullName evidence="3">Hydrolase</fullName>
    </recommendedName>
</protein>
<dbReference type="PANTHER" id="PTHR10000">
    <property type="entry name" value="PHOSPHOSERINE PHOSPHATASE"/>
    <property type="match status" value="1"/>
</dbReference>
<dbReference type="SFLD" id="SFLDS00003">
    <property type="entry name" value="Haloacid_Dehalogenase"/>
    <property type="match status" value="1"/>
</dbReference>
<dbReference type="GO" id="GO:0005829">
    <property type="term" value="C:cytosol"/>
    <property type="evidence" value="ECO:0007669"/>
    <property type="project" value="TreeGrafter"/>
</dbReference>
<dbReference type="SUPFAM" id="SSF56784">
    <property type="entry name" value="HAD-like"/>
    <property type="match status" value="1"/>
</dbReference>
<accession>A0A1Y4M047</accession>
<dbReference type="InterPro" id="IPR036412">
    <property type="entry name" value="HAD-like_sf"/>
</dbReference>
<comment type="caution">
    <text evidence="1">The sequence shown here is derived from an EMBL/GenBank/DDBJ whole genome shotgun (WGS) entry which is preliminary data.</text>
</comment>
<dbReference type="EMBL" id="NFKM01000011">
    <property type="protein sequence ID" value="OUP60042.1"/>
    <property type="molecule type" value="Genomic_DNA"/>
</dbReference>
<gene>
    <name evidence="1" type="ORF">B5F14_06385</name>
</gene>
<dbReference type="GO" id="GO:0000287">
    <property type="term" value="F:magnesium ion binding"/>
    <property type="evidence" value="ECO:0007669"/>
    <property type="project" value="TreeGrafter"/>
</dbReference>
<dbReference type="Gene3D" id="3.40.50.1000">
    <property type="entry name" value="HAD superfamily/HAD-like"/>
    <property type="match status" value="1"/>
</dbReference>
<reference evidence="2" key="1">
    <citation type="submission" date="2017-04" db="EMBL/GenBank/DDBJ databases">
        <title>Function of individual gut microbiota members based on whole genome sequencing of pure cultures obtained from chicken caecum.</title>
        <authorList>
            <person name="Medvecky M."/>
            <person name="Cejkova D."/>
            <person name="Polansky O."/>
            <person name="Karasova D."/>
            <person name="Kubasova T."/>
            <person name="Cizek A."/>
            <person name="Rychlik I."/>
        </authorList>
    </citation>
    <scope>NUCLEOTIDE SEQUENCE [LARGE SCALE GENOMIC DNA]</scope>
    <source>
        <strain evidence="2">An178</strain>
    </source>
</reference>
<dbReference type="Pfam" id="PF08282">
    <property type="entry name" value="Hydrolase_3"/>
    <property type="match status" value="1"/>
</dbReference>